<evidence type="ECO:0000313" key="2">
    <source>
        <dbReference type="Proteomes" id="UP001155483"/>
    </source>
</evidence>
<keyword evidence="2" id="KW-1185">Reference proteome</keyword>
<dbReference type="InterPro" id="IPR005358">
    <property type="entry name" value="Puta_zinc/iron-chelating_dom"/>
</dbReference>
<dbReference type="RefSeq" id="WP_279295519.1">
    <property type="nucleotide sequence ID" value="NZ_JAOTIF010000001.1"/>
</dbReference>
<accession>A0A9X3B6I2</accession>
<name>A0A9X3B6I2_9BACT</name>
<comment type="caution">
    <text evidence="1">The sequence shown here is derived from an EMBL/GenBank/DDBJ whole genome shotgun (WGS) entry which is preliminary data.</text>
</comment>
<proteinExistence type="predicted"/>
<organism evidence="1 2">
    <name type="scientific">Paraflavisolibacter caeni</name>
    <dbReference type="NCBI Taxonomy" id="2982496"/>
    <lineage>
        <taxon>Bacteria</taxon>
        <taxon>Pseudomonadati</taxon>
        <taxon>Bacteroidota</taxon>
        <taxon>Chitinophagia</taxon>
        <taxon>Chitinophagales</taxon>
        <taxon>Chitinophagaceae</taxon>
        <taxon>Paraflavisolibacter</taxon>
    </lineage>
</organism>
<gene>
    <name evidence="1" type="ORF">OCK74_03065</name>
</gene>
<dbReference type="PANTHER" id="PTHR35866:SF1">
    <property type="entry name" value="YKGJ FAMILY CYSTEINE CLUSTER PROTEIN"/>
    <property type="match status" value="1"/>
</dbReference>
<dbReference type="AlphaFoldDB" id="A0A9X3B6I2"/>
<dbReference type="PANTHER" id="PTHR35866">
    <property type="entry name" value="PUTATIVE-RELATED"/>
    <property type="match status" value="1"/>
</dbReference>
<protein>
    <submittedName>
        <fullName evidence="1">YkgJ family cysteine cluster protein</fullName>
    </submittedName>
</protein>
<dbReference type="Proteomes" id="UP001155483">
    <property type="component" value="Unassembled WGS sequence"/>
</dbReference>
<reference evidence="1" key="1">
    <citation type="submission" date="2022-09" db="EMBL/GenBank/DDBJ databases">
        <authorList>
            <person name="Yuan C."/>
            <person name="Ke Z."/>
        </authorList>
    </citation>
    <scope>NUCLEOTIDE SEQUENCE</scope>
    <source>
        <strain evidence="1">LB-8</strain>
    </source>
</reference>
<reference evidence="1" key="2">
    <citation type="submission" date="2023-04" db="EMBL/GenBank/DDBJ databases">
        <title>Paracnuella aquatica gen. nov., sp. nov., a member of the family Chitinophagaceae isolated from a hot spring.</title>
        <authorList>
            <person name="Wang C."/>
        </authorList>
    </citation>
    <scope>NUCLEOTIDE SEQUENCE</scope>
    <source>
        <strain evidence="1">LB-8</strain>
    </source>
</reference>
<dbReference type="Pfam" id="PF03692">
    <property type="entry name" value="CxxCxxCC"/>
    <property type="match status" value="1"/>
</dbReference>
<dbReference type="EMBL" id="JAOTIF010000001">
    <property type="protein sequence ID" value="MCU7548075.1"/>
    <property type="molecule type" value="Genomic_DNA"/>
</dbReference>
<sequence length="166" mass="19803">MSYFRRKFKSYMLKHKSRLRRFLTKLENNPPKKLDALAEIIEKDVWAETNCLLCSNCCREMTPTYTFQDIKRIAAQLGMTMKQFKEKWLVQDAKTGEWMNSSRPCQFLNRNDNKCMIYDVRPADCAGFPHLTKKRMVNYMHVHKQNVQYCPATFKMVEKMIERING</sequence>
<evidence type="ECO:0000313" key="1">
    <source>
        <dbReference type="EMBL" id="MCU7548075.1"/>
    </source>
</evidence>